<organism evidence="1 2">
    <name type="scientific">Streptomyces broussonetiae</name>
    <dbReference type="NCBI Taxonomy" id="2686304"/>
    <lineage>
        <taxon>Bacteria</taxon>
        <taxon>Bacillati</taxon>
        <taxon>Actinomycetota</taxon>
        <taxon>Actinomycetes</taxon>
        <taxon>Kitasatosporales</taxon>
        <taxon>Streptomycetaceae</taxon>
        <taxon>Streptomyces</taxon>
    </lineage>
</organism>
<sequence>MSEALDRVMEVLAGVSEEEVTAALAAVGASRPRSLALSDASRTPLPVPESTSQIVCEVEWV</sequence>
<dbReference type="RefSeq" id="WP_158920622.1">
    <property type="nucleotide sequence ID" value="NZ_CP047020.1"/>
</dbReference>
<dbReference type="Proteomes" id="UP000436138">
    <property type="component" value="Chromosome"/>
</dbReference>
<name>A0A6I6N245_9ACTN</name>
<evidence type="ECO:0000313" key="2">
    <source>
        <dbReference type="Proteomes" id="UP000436138"/>
    </source>
</evidence>
<evidence type="ECO:0000313" key="1">
    <source>
        <dbReference type="EMBL" id="QHA04689.1"/>
    </source>
</evidence>
<proteinExistence type="predicted"/>
<gene>
    <name evidence="1" type="ORF">GQF42_16555</name>
</gene>
<dbReference type="EMBL" id="CP047020">
    <property type="protein sequence ID" value="QHA04689.1"/>
    <property type="molecule type" value="Genomic_DNA"/>
</dbReference>
<dbReference type="KEGG" id="sbro:GQF42_16555"/>
<dbReference type="AlphaFoldDB" id="A0A6I6N245"/>
<keyword evidence="2" id="KW-1185">Reference proteome</keyword>
<protein>
    <submittedName>
        <fullName evidence="1">Uncharacterized protein</fullName>
    </submittedName>
</protein>
<reference evidence="1 2" key="1">
    <citation type="submission" date="2019-12" db="EMBL/GenBank/DDBJ databases">
        <title>Streptomyces sp. strain T44 isolated from rhizosphere soil of Broussonetia papyrifera.</title>
        <authorList>
            <person name="Mo P."/>
        </authorList>
    </citation>
    <scope>NUCLEOTIDE SEQUENCE [LARGE SCALE GENOMIC DNA]</scope>
    <source>
        <strain evidence="1 2">T44</strain>
    </source>
</reference>
<accession>A0A6I6N245</accession>